<dbReference type="InterPro" id="IPR036388">
    <property type="entry name" value="WH-like_DNA-bd_sf"/>
</dbReference>
<dbReference type="InterPro" id="IPR036390">
    <property type="entry name" value="WH_DNA-bd_sf"/>
</dbReference>
<dbReference type="InterPro" id="IPR055768">
    <property type="entry name" value="DUF7344"/>
</dbReference>
<dbReference type="Gene3D" id="1.10.10.10">
    <property type="entry name" value="Winged helix-like DNA-binding domain superfamily/Winged helix DNA-binding domain"/>
    <property type="match status" value="1"/>
</dbReference>
<name>M0MC60_9EURY</name>
<evidence type="ECO:0000259" key="1">
    <source>
        <dbReference type="Pfam" id="PF24035"/>
    </source>
</evidence>
<proteinExistence type="predicted"/>
<dbReference type="AlphaFoldDB" id="M0MC60"/>
<dbReference type="Proteomes" id="UP000011607">
    <property type="component" value="Unassembled WGS sequence"/>
</dbReference>
<keyword evidence="3" id="KW-1185">Reference proteome</keyword>
<reference evidence="2 3" key="1">
    <citation type="journal article" date="2014" name="PLoS Genet.">
        <title>Phylogenetically driven sequencing of extremely halophilic archaea reveals strategies for static and dynamic osmo-response.</title>
        <authorList>
            <person name="Becker E.A."/>
            <person name="Seitzer P.M."/>
            <person name="Tritt A."/>
            <person name="Larsen D."/>
            <person name="Krusor M."/>
            <person name="Yao A.I."/>
            <person name="Wu D."/>
            <person name="Madern D."/>
            <person name="Eisen J.A."/>
            <person name="Darling A.E."/>
            <person name="Facciotti M.T."/>
        </authorList>
    </citation>
    <scope>NUCLEOTIDE SEQUENCE [LARGE SCALE GENOMIC DNA]</scope>
    <source>
        <strain evidence="2 3">JCM 10879</strain>
    </source>
</reference>
<comment type="caution">
    <text evidence="2">The sequence shown here is derived from an EMBL/GenBank/DDBJ whole genome shotgun (WGS) entry which is preliminary data.</text>
</comment>
<feature type="domain" description="DUF7344" evidence="1">
    <location>
        <begin position="24"/>
        <end position="97"/>
    </location>
</feature>
<dbReference type="Pfam" id="PF24035">
    <property type="entry name" value="DUF7344"/>
    <property type="match status" value="1"/>
</dbReference>
<accession>M0MC60</accession>
<protein>
    <recommendedName>
        <fullName evidence="1">DUF7344 domain-containing protein</fullName>
    </recommendedName>
</protein>
<sequence>MTPQARIPDDTDTDPDEIPPTRLFAVFADERRQRILTYLTQRPGAVLVGDIAEYIAIAEGNPTEEWYERISTDLYHSHLPRMRDCGLLTYDLETESVSLTVERTVLTPYLDLTTST</sequence>
<organism evidence="2 3">
    <name type="scientific">Halobiforma nitratireducens JCM 10879</name>
    <dbReference type="NCBI Taxonomy" id="1227454"/>
    <lineage>
        <taxon>Archaea</taxon>
        <taxon>Methanobacteriati</taxon>
        <taxon>Methanobacteriota</taxon>
        <taxon>Stenosarchaea group</taxon>
        <taxon>Halobacteria</taxon>
        <taxon>Halobacteriales</taxon>
        <taxon>Natrialbaceae</taxon>
        <taxon>Halobiforma</taxon>
    </lineage>
</organism>
<dbReference type="STRING" id="1227454.C446_04380"/>
<evidence type="ECO:0000313" key="2">
    <source>
        <dbReference type="EMBL" id="EMA42249.1"/>
    </source>
</evidence>
<evidence type="ECO:0000313" key="3">
    <source>
        <dbReference type="Proteomes" id="UP000011607"/>
    </source>
</evidence>
<dbReference type="RefSeq" id="WP_006671833.1">
    <property type="nucleotide sequence ID" value="NZ_AOMA01000059.1"/>
</dbReference>
<dbReference type="eggNOG" id="arCOG03828">
    <property type="taxonomic scope" value="Archaea"/>
</dbReference>
<dbReference type="SUPFAM" id="SSF46785">
    <property type="entry name" value="Winged helix' DNA-binding domain"/>
    <property type="match status" value="1"/>
</dbReference>
<gene>
    <name evidence="2" type="ORF">C446_04380</name>
</gene>
<dbReference type="EMBL" id="AOMA01000059">
    <property type="protein sequence ID" value="EMA42249.1"/>
    <property type="molecule type" value="Genomic_DNA"/>
</dbReference>